<dbReference type="EMBL" id="KL198021">
    <property type="protein sequence ID" value="KDQ18461.1"/>
    <property type="molecule type" value="Genomic_DNA"/>
</dbReference>
<evidence type="ECO:0000313" key="2">
    <source>
        <dbReference type="EMBL" id="KDQ18461.1"/>
    </source>
</evidence>
<keyword evidence="3" id="KW-1185">Reference proteome</keyword>
<feature type="non-terminal residue" evidence="2">
    <location>
        <position position="1"/>
    </location>
</feature>
<dbReference type="Pfam" id="PF07714">
    <property type="entry name" value="PK_Tyr_Ser-Thr"/>
    <property type="match status" value="1"/>
</dbReference>
<feature type="domain" description="Serine-threonine/tyrosine-protein kinase catalytic" evidence="1">
    <location>
        <begin position="6"/>
        <end position="89"/>
    </location>
</feature>
<evidence type="ECO:0000259" key="1">
    <source>
        <dbReference type="Pfam" id="PF07714"/>
    </source>
</evidence>
<dbReference type="GO" id="GO:0004672">
    <property type="term" value="F:protein kinase activity"/>
    <property type="evidence" value="ECO:0007669"/>
    <property type="project" value="InterPro"/>
</dbReference>
<dbReference type="InterPro" id="IPR001245">
    <property type="entry name" value="Ser-Thr/Tyr_kinase_cat_dom"/>
</dbReference>
<proteinExistence type="predicted"/>
<reference evidence="3" key="1">
    <citation type="journal article" date="2014" name="Proc. Natl. Acad. Sci. U.S.A.">
        <title>Extensive sampling of basidiomycete genomes demonstrates inadequacy of the white-rot/brown-rot paradigm for wood decay fungi.</title>
        <authorList>
            <person name="Riley R."/>
            <person name="Salamov A.A."/>
            <person name="Brown D.W."/>
            <person name="Nagy L.G."/>
            <person name="Floudas D."/>
            <person name="Held B.W."/>
            <person name="Levasseur A."/>
            <person name="Lombard V."/>
            <person name="Morin E."/>
            <person name="Otillar R."/>
            <person name="Lindquist E.A."/>
            <person name="Sun H."/>
            <person name="LaButti K.M."/>
            <person name="Schmutz J."/>
            <person name="Jabbour D."/>
            <person name="Luo H."/>
            <person name="Baker S.E."/>
            <person name="Pisabarro A.G."/>
            <person name="Walton J.D."/>
            <person name="Blanchette R.A."/>
            <person name="Henrissat B."/>
            <person name="Martin F."/>
            <person name="Cullen D."/>
            <person name="Hibbett D.S."/>
            <person name="Grigoriev I.V."/>
        </authorList>
    </citation>
    <scope>NUCLEOTIDE SEQUENCE [LARGE SCALE GENOMIC DNA]</scope>
    <source>
        <strain evidence="3">FD-172 SS1</strain>
    </source>
</reference>
<name>A0A067N3X4_BOTB1</name>
<dbReference type="Gene3D" id="1.10.510.10">
    <property type="entry name" value="Transferase(Phosphotransferase) domain 1"/>
    <property type="match status" value="1"/>
</dbReference>
<dbReference type="STRING" id="930990.A0A067N3X4"/>
<dbReference type="HOGENOM" id="CLU_000288_7_20_1"/>
<gene>
    <name evidence="2" type="ORF">BOTBODRAFT_72907</name>
</gene>
<dbReference type="Proteomes" id="UP000027195">
    <property type="component" value="Unassembled WGS sequence"/>
</dbReference>
<dbReference type="InParanoid" id="A0A067N3X4"/>
<organism evidence="2 3">
    <name type="scientific">Botryobasidium botryosum (strain FD-172 SS1)</name>
    <dbReference type="NCBI Taxonomy" id="930990"/>
    <lineage>
        <taxon>Eukaryota</taxon>
        <taxon>Fungi</taxon>
        <taxon>Dikarya</taxon>
        <taxon>Basidiomycota</taxon>
        <taxon>Agaricomycotina</taxon>
        <taxon>Agaricomycetes</taxon>
        <taxon>Cantharellales</taxon>
        <taxon>Botryobasidiaceae</taxon>
        <taxon>Botryobasidium</taxon>
    </lineage>
</organism>
<feature type="non-terminal residue" evidence="2">
    <location>
        <position position="90"/>
    </location>
</feature>
<dbReference type="SUPFAM" id="SSF56112">
    <property type="entry name" value="Protein kinase-like (PK-like)"/>
    <property type="match status" value="1"/>
</dbReference>
<protein>
    <recommendedName>
        <fullName evidence="1">Serine-threonine/tyrosine-protein kinase catalytic domain-containing protein</fullName>
    </recommendedName>
</protein>
<accession>A0A067N3X4</accession>
<sequence length="90" mass="10174">PTHFGGFADCWKGLFLGRHTIAMKTFRGSLTEEVGIRVSSRLAREAKVWSHLSHPNVLPFLRLCTQGSVPYLISPWMENGHALIFLQKQP</sequence>
<dbReference type="AlphaFoldDB" id="A0A067N3X4"/>
<dbReference type="InterPro" id="IPR011009">
    <property type="entry name" value="Kinase-like_dom_sf"/>
</dbReference>
<dbReference type="OrthoDB" id="1924919at2759"/>
<evidence type="ECO:0000313" key="3">
    <source>
        <dbReference type="Proteomes" id="UP000027195"/>
    </source>
</evidence>